<accession>A0A8T1NLG2</accession>
<feature type="signal peptide" evidence="2">
    <location>
        <begin position="1"/>
        <end position="17"/>
    </location>
</feature>
<organism evidence="3 4">
    <name type="scientific">Carya illinoinensis</name>
    <name type="common">Pecan</name>
    <dbReference type="NCBI Taxonomy" id="32201"/>
    <lineage>
        <taxon>Eukaryota</taxon>
        <taxon>Viridiplantae</taxon>
        <taxon>Streptophyta</taxon>
        <taxon>Embryophyta</taxon>
        <taxon>Tracheophyta</taxon>
        <taxon>Spermatophyta</taxon>
        <taxon>Magnoliopsida</taxon>
        <taxon>eudicotyledons</taxon>
        <taxon>Gunneridae</taxon>
        <taxon>Pentapetalae</taxon>
        <taxon>rosids</taxon>
        <taxon>fabids</taxon>
        <taxon>Fagales</taxon>
        <taxon>Juglandaceae</taxon>
        <taxon>Carya</taxon>
    </lineage>
</organism>
<comment type="caution">
    <text evidence="3">The sequence shown here is derived from an EMBL/GenBank/DDBJ whole genome shotgun (WGS) entry which is preliminary data.</text>
</comment>
<protein>
    <submittedName>
        <fullName evidence="3">Uncharacterized protein</fullName>
    </submittedName>
</protein>
<dbReference type="Proteomes" id="UP000811609">
    <property type="component" value="Chromosome 14"/>
</dbReference>
<reference evidence="3" key="1">
    <citation type="submission" date="2020-12" db="EMBL/GenBank/DDBJ databases">
        <title>WGS assembly of Carya illinoinensis cv. Pawnee.</title>
        <authorList>
            <person name="Platts A."/>
            <person name="Shu S."/>
            <person name="Wright S."/>
            <person name="Barry K."/>
            <person name="Edger P."/>
            <person name="Pires J.C."/>
            <person name="Schmutz J."/>
        </authorList>
    </citation>
    <scope>NUCLEOTIDE SEQUENCE</scope>
    <source>
        <tissue evidence="3">Leaf</tissue>
    </source>
</reference>
<evidence type="ECO:0000313" key="4">
    <source>
        <dbReference type="Proteomes" id="UP000811609"/>
    </source>
</evidence>
<dbReference type="EMBL" id="CM031822">
    <property type="protein sequence ID" value="KAG6629743.1"/>
    <property type="molecule type" value="Genomic_DNA"/>
</dbReference>
<evidence type="ECO:0000313" key="3">
    <source>
        <dbReference type="EMBL" id="KAG6629743.1"/>
    </source>
</evidence>
<sequence length="88" mass="10401">MFIYFLILYLFAEKIKPNQIKSCIYNLEFQIDQTPRNWDPKNYLAHSNDSTGTLLLPESQKRDSNSYFPLLSPPFPETKQRGDENRLT</sequence>
<evidence type="ECO:0000256" key="1">
    <source>
        <dbReference type="SAM" id="MobiDB-lite"/>
    </source>
</evidence>
<evidence type="ECO:0000256" key="2">
    <source>
        <dbReference type="SAM" id="SignalP"/>
    </source>
</evidence>
<feature type="region of interest" description="Disordered" evidence="1">
    <location>
        <begin position="62"/>
        <end position="88"/>
    </location>
</feature>
<gene>
    <name evidence="3" type="ORF">CIPAW_14G106400</name>
</gene>
<name>A0A8T1NLG2_CARIL</name>
<dbReference type="AlphaFoldDB" id="A0A8T1NLG2"/>
<feature type="compositionally biased region" description="Basic and acidic residues" evidence="1">
    <location>
        <begin position="78"/>
        <end position="88"/>
    </location>
</feature>
<proteinExistence type="predicted"/>
<keyword evidence="2" id="KW-0732">Signal</keyword>
<keyword evidence="4" id="KW-1185">Reference proteome</keyword>
<feature type="chain" id="PRO_5035762692" evidence="2">
    <location>
        <begin position="18"/>
        <end position="88"/>
    </location>
</feature>